<gene>
    <name evidence="1" type="ORF">RJT34_26212</name>
</gene>
<protein>
    <submittedName>
        <fullName evidence="1">Uncharacterized protein</fullName>
    </submittedName>
</protein>
<dbReference type="Proteomes" id="UP001359559">
    <property type="component" value="Unassembled WGS sequence"/>
</dbReference>
<sequence>MMCHHKRISTVHVTPLFPRPTRQIQPFPLRNVPKPLYINPPIQPMLFHHVTLSRENQGRKITATLRKFQTVK</sequence>
<comment type="caution">
    <text evidence="1">The sequence shown here is derived from an EMBL/GenBank/DDBJ whole genome shotgun (WGS) entry which is preliminary data.</text>
</comment>
<dbReference type="AlphaFoldDB" id="A0AAN9IBF4"/>
<evidence type="ECO:0000313" key="1">
    <source>
        <dbReference type="EMBL" id="KAK7270790.1"/>
    </source>
</evidence>
<keyword evidence="2" id="KW-1185">Reference proteome</keyword>
<name>A0AAN9IBF4_CLITE</name>
<organism evidence="1 2">
    <name type="scientific">Clitoria ternatea</name>
    <name type="common">Butterfly pea</name>
    <dbReference type="NCBI Taxonomy" id="43366"/>
    <lineage>
        <taxon>Eukaryota</taxon>
        <taxon>Viridiplantae</taxon>
        <taxon>Streptophyta</taxon>
        <taxon>Embryophyta</taxon>
        <taxon>Tracheophyta</taxon>
        <taxon>Spermatophyta</taxon>
        <taxon>Magnoliopsida</taxon>
        <taxon>eudicotyledons</taxon>
        <taxon>Gunneridae</taxon>
        <taxon>Pentapetalae</taxon>
        <taxon>rosids</taxon>
        <taxon>fabids</taxon>
        <taxon>Fabales</taxon>
        <taxon>Fabaceae</taxon>
        <taxon>Papilionoideae</taxon>
        <taxon>50 kb inversion clade</taxon>
        <taxon>NPAAA clade</taxon>
        <taxon>indigoferoid/millettioid clade</taxon>
        <taxon>Phaseoleae</taxon>
        <taxon>Clitoria</taxon>
    </lineage>
</organism>
<reference evidence="1 2" key="1">
    <citation type="submission" date="2024-01" db="EMBL/GenBank/DDBJ databases">
        <title>The genomes of 5 underutilized Papilionoideae crops provide insights into root nodulation and disease resistance.</title>
        <authorList>
            <person name="Yuan L."/>
        </authorList>
    </citation>
    <scope>NUCLEOTIDE SEQUENCE [LARGE SCALE GENOMIC DNA]</scope>
    <source>
        <strain evidence="1">LY-2023</strain>
        <tissue evidence="1">Leaf</tissue>
    </source>
</reference>
<evidence type="ECO:0000313" key="2">
    <source>
        <dbReference type="Proteomes" id="UP001359559"/>
    </source>
</evidence>
<proteinExistence type="predicted"/>
<accession>A0AAN9IBF4</accession>
<dbReference type="EMBL" id="JAYKXN010000007">
    <property type="protein sequence ID" value="KAK7270790.1"/>
    <property type="molecule type" value="Genomic_DNA"/>
</dbReference>